<feature type="compositionally biased region" description="Polar residues" evidence="2">
    <location>
        <begin position="77"/>
        <end position="86"/>
    </location>
</feature>
<protein>
    <recommendedName>
        <fullName evidence="5">Thioredoxin domain-containing protein</fullName>
    </recommendedName>
</protein>
<evidence type="ECO:0000313" key="3">
    <source>
        <dbReference type="EMBL" id="GAA96699.1"/>
    </source>
</evidence>
<organism evidence="3 4">
    <name type="scientific">Mixia osmundae (strain CBS 9802 / IAM 14324 / JCM 22182 / KY 12970)</name>
    <dbReference type="NCBI Taxonomy" id="764103"/>
    <lineage>
        <taxon>Eukaryota</taxon>
        <taxon>Fungi</taxon>
        <taxon>Dikarya</taxon>
        <taxon>Basidiomycota</taxon>
        <taxon>Pucciniomycotina</taxon>
        <taxon>Mixiomycetes</taxon>
        <taxon>Mixiales</taxon>
        <taxon>Mixiaceae</taxon>
        <taxon>Mixia</taxon>
    </lineage>
</organism>
<feature type="region of interest" description="Disordered" evidence="2">
    <location>
        <begin position="61"/>
        <end position="88"/>
    </location>
</feature>
<evidence type="ECO:0000256" key="2">
    <source>
        <dbReference type="SAM" id="MobiDB-lite"/>
    </source>
</evidence>
<dbReference type="CDD" id="cd02947">
    <property type="entry name" value="TRX_family"/>
    <property type="match status" value="1"/>
</dbReference>
<dbReference type="Proteomes" id="UP000009131">
    <property type="component" value="Unassembled WGS sequence"/>
</dbReference>
<name>G7E1I9_MIXOS</name>
<dbReference type="STRING" id="764103.G7E1I9"/>
<dbReference type="InterPro" id="IPR036249">
    <property type="entry name" value="Thioredoxin-like_sf"/>
</dbReference>
<gene>
    <name evidence="3" type="primary">Mo03370</name>
    <name evidence="3" type="ORF">E5Q_03370</name>
</gene>
<reference evidence="3 4" key="1">
    <citation type="journal article" date="2011" name="J. Gen. Appl. Microbiol.">
        <title>Draft genome sequencing of the enigmatic basidiomycete Mixia osmundae.</title>
        <authorList>
            <person name="Nishida H."/>
            <person name="Nagatsuka Y."/>
            <person name="Sugiyama J."/>
        </authorList>
    </citation>
    <scope>NUCLEOTIDE SEQUENCE [LARGE SCALE GENOMIC DNA]</scope>
    <source>
        <strain evidence="4">CBS 9802 / IAM 14324 / JCM 22182 / KY 12970</strain>
    </source>
</reference>
<keyword evidence="4" id="KW-1185">Reference proteome</keyword>
<reference evidence="3 4" key="2">
    <citation type="journal article" date="2012" name="Open Biol.">
        <title>Characteristics of nucleosomes and linker DNA regions on the genome of the basidiomycete Mixia osmundae revealed by mono- and dinucleosome mapping.</title>
        <authorList>
            <person name="Nishida H."/>
            <person name="Kondo S."/>
            <person name="Matsumoto T."/>
            <person name="Suzuki Y."/>
            <person name="Yoshikawa H."/>
            <person name="Taylor T.D."/>
            <person name="Sugiyama J."/>
        </authorList>
    </citation>
    <scope>NUCLEOTIDE SEQUENCE [LARGE SCALE GENOMIC DNA]</scope>
    <source>
        <strain evidence="4">CBS 9802 / IAM 14324 / JCM 22182 / KY 12970</strain>
    </source>
</reference>
<accession>G7E1I9</accession>
<sequence>MRRGAGPAKSLRPPIAIWPATRDVASKYSVSAMPTFIVLKNRAKVDQVRGADKAALERAIKKHASGEAQSGPHAWGQGQSLGSSKPVSAPTADIANKIKLNLGGLDDHEAMGLGLLAIWLATVWLFA</sequence>
<dbReference type="PANTHER" id="PTHR46115">
    <property type="entry name" value="THIOREDOXIN-LIKE PROTEIN 1"/>
    <property type="match status" value="1"/>
</dbReference>
<proteinExistence type="predicted"/>
<comment type="caution">
    <text evidence="3">The sequence shown here is derived from an EMBL/GenBank/DDBJ whole genome shotgun (WGS) entry which is preliminary data.</text>
</comment>
<dbReference type="EMBL" id="BABT02000106">
    <property type="protein sequence ID" value="GAA96699.1"/>
    <property type="molecule type" value="Genomic_DNA"/>
</dbReference>
<dbReference type="SUPFAM" id="SSF52833">
    <property type="entry name" value="Thioredoxin-like"/>
    <property type="match status" value="1"/>
</dbReference>
<dbReference type="AlphaFoldDB" id="G7E1I9"/>
<evidence type="ECO:0000313" key="4">
    <source>
        <dbReference type="Proteomes" id="UP000009131"/>
    </source>
</evidence>
<keyword evidence="1" id="KW-1015">Disulfide bond</keyword>
<evidence type="ECO:0008006" key="5">
    <source>
        <dbReference type="Google" id="ProtNLM"/>
    </source>
</evidence>
<evidence type="ECO:0000256" key="1">
    <source>
        <dbReference type="ARBA" id="ARBA00023157"/>
    </source>
</evidence>
<dbReference type="InParanoid" id="G7E1I9"/>
<dbReference type="HOGENOM" id="CLU_1971075_0_0_1"/>
<dbReference type="OrthoDB" id="10263751at2759"/>
<dbReference type="Gene3D" id="3.40.30.10">
    <property type="entry name" value="Glutaredoxin"/>
    <property type="match status" value="1"/>
</dbReference>